<keyword evidence="5" id="KW-1185">Reference proteome</keyword>
<keyword evidence="3" id="KW-0560">Oxidoreductase</keyword>
<evidence type="ECO:0000256" key="1">
    <source>
        <dbReference type="ARBA" id="ARBA00006484"/>
    </source>
</evidence>
<accession>A0A8H6YL57</accession>
<dbReference type="SUPFAM" id="SSF51735">
    <property type="entry name" value="NAD(P)-binding Rossmann-fold domains"/>
    <property type="match status" value="1"/>
</dbReference>
<dbReference type="PRINTS" id="PR00080">
    <property type="entry name" value="SDRFAMILY"/>
</dbReference>
<dbReference type="OrthoDB" id="1888931at2759"/>
<proteinExistence type="inferred from homology"/>
<dbReference type="EMBL" id="JACAZI010000005">
    <property type="protein sequence ID" value="KAF7360276.1"/>
    <property type="molecule type" value="Genomic_DNA"/>
</dbReference>
<evidence type="ECO:0000313" key="4">
    <source>
        <dbReference type="EMBL" id="KAF7360276.1"/>
    </source>
</evidence>
<dbReference type="Pfam" id="PF13561">
    <property type="entry name" value="adh_short_C2"/>
    <property type="match status" value="1"/>
</dbReference>
<sequence>MPPRFCNAWSRQMTIPSFSPTYHLETTLGLKVTENMTEASPDVYSREALKDRTIPFMILSDAENPLTAPVTRRELAHHDAPRRSILEPSEVAKLRFTVRGNAIVTGGAGMLALEAVRALLEHGASGISLFDLTTSFQSAHALSALASLRQTFPNAKILEKVVDITSEEAVNRGVDETIAELGGVDVLLCFAGIVGTVHAADMTLQQWHRILEINTTGSWICAQAVGKQMIQQNTGGSIVFTASISAHTVNFPQPQVAYNVSKGALLQLKNSLAAEWARYGIRTNSISPGYMDTVLNEGDGLAPVREIWASRNPMGRMGDPSELAGTVILLCSPAGKYINGADIIVDGGGSVF</sequence>
<dbReference type="Gene3D" id="3.40.50.720">
    <property type="entry name" value="NAD(P)-binding Rossmann-like Domain"/>
    <property type="match status" value="1"/>
</dbReference>
<comment type="caution">
    <text evidence="4">The sequence shown here is derived from an EMBL/GenBank/DDBJ whole genome shotgun (WGS) entry which is preliminary data.</text>
</comment>
<organism evidence="4 5">
    <name type="scientific">Mycena venus</name>
    <dbReference type="NCBI Taxonomy" id="2733690"/>
    <lineage>
        <taxon>Eukaryota</taxon>
        <taxon>Fungi</taxon>
        <taxon>Dikarya</taxon>
        <taxon>Basidiomycota</taxon>
        <taxon>Agaricomycotina</taxon>
        <taxon>Agaricomycetes</taxon>
        <taxon>Agaricomycetidae</taxon>
        <taxon>Agaricales</taxon>
        <taxon>Marasmiineae</taxon>
        <taxon>Mycenaceae</taxon>
        <taxon>Mycena</taxon>
    </lineage>
</organism>
<keyword evidence="2" id="KW-0521">NADP</keyword>
<dbReference type="GO" id="GO:0016616">
    <property type="term" value="F:oxidoreductase activity, acting on the CH-OH group of donors, NAD or NADP as acceptor"/>
    <property type="evidence" value="ECO:0007669"/>
    <property type="project" value="UniProtKB-ARBA"/>
</dbReference>
<name>A0A8H6YL57_9AGAR</name>
<evidence type="ECO:0000313" key="5">
    <source>
        <dbReference type="Proteomes" id="UP000620124"/>
    </source>
</evidence>
<dbReference type="PANTHER" id="PTHR43008:SF4">
    <property type="entry name" value="CHAIN DEHYDROGENASE, PUTATIVE (AFU_ORTHOLOGUE AFUA_4G08710)-RELATED"/>
    <property type="match status" value="1"/>
</dbReference>
<dbReference type="InterPro" id="IPR036291">
    <property type="entry name" value="NAD(P)-bd_dom_sf"/>
</dbReference>
<dbReference type="AlphaFoldDB" id="A0A8H6YL57"/>
<gene>
    <name evidence="4" type="ORF">MVEN_00756900</name>
</gene>
<dbReference type="PROSITE" id="PS00061">
    <property type="entry name" value="ADH_SHORT"/>
    <property type="match status" value="1"/>
</dbReference>
<dbReference type="PRINTS" id="PR00081">
    <property type="entry name" value="GDHRDH"/>
</dbReference>
<dbReference type="Proteomes" id="UP000620124">
    <property type="component" value="Unassembled WGS sequence"/>
</dbReference>
<dbReference type="PANTHER" id="PTHR43008">
    <property type="entry name" value="BENZIL REDUCTASE"/>
    <property type="match status" value="1"/>
</dbReference>
<dbReference type="FunFam" id="3.40.50.720:FF:000084">
    <property type="entry name" value="Short-chain dehydrogenase reductase"/>
    <property type="match status" value="1"/>
</dbReference>
<comment type="similarity">
    <text evidence="1">Belongs to the short-chain dehydrogenases/reductases (SDR) family.</text>
</comment>
<evidence type="ECO:0000256" key="3">
    <source>
        <dbReference type="ARBA" id="ARBA00023002"/>
    </source>
</evidence>
<protein>
    <submittedName>
        <fullName evidence="4">General substrate transporter</fullName>
    </submittedName>
</protein>
<dbReference type="GO" id="GO:0050664">
    <property type="term" value="F:oxidoreductase activity, acting on NAD(P)H, oxygen as acceptor"/>
    <property type="evidence" value="ECO:0007669"/>
    <property type="project" value="TreeGrafter"/>
</dbReference>
<dbReference type="InterPro" id="IPR020904">
    <property type="entry name" value="Sc_DH/Rdtase_CS"/>
</dbReference>
<evidence type="ECO:0000256" key="2">
    <source>
        <dbReference type="ARBA" id="ARBA00022857"/>
    </source>
</evidence>
<reference evidence="4" key="1">
    <citation type="submission" date="2020-05" db="EMBL/GenBank/DDBJ databases">
        <title>Mycena genomes resolve the evolution of fungal bioluminescence.</title>
        <authorList>
            <person name="Tsai I.J."/>
        </authorList>
    </citation>
    <scope>NUCLEOTIDE SEQUENCE</scope>
    <source>
        <strain evidence="4">CCC161011</strain>
    </source>
</reference>
<dbReference type="InterPro" id="IPR002347">
    <property type="entry name" value="SDR_fam"/>
</dbReference>